<dbReference type="PANTHER" id="PTHR12202:SF0">
    <property type="entry name" value="ESF1 HOMOLOG"/>
    <property type="match status" value="1"/>
</dbReference>
<evidence type="ECO:0000313" key="2">
    <source>
        <dbReference type="EMBL" id="KAF9606888.1"/>
    </source>
</evidence>
<evidence type="ECO:0000259" key="1">
    <source>
        <dbReference type="Pfam" id="PF25121"/>
    </source>
</evidence>
<keyword evidence="3" id="KW-1185">Reference proteome</keyword>
<dbReference type="Pfam" id="PF25121">
    <property type="entry name" value="RRM_ESF1"/>
    <property type="match status" value="1"/>
</dbReference>
<dbReference type="InterPro" id="IPR039754">
    <property type="entry name" value="Esf1"/>
</dbReference>
<dbReference type="GO" id="GO:0006364">
    <property type="term" value="P:rRNA processing"/>
    <property type="evidence" value="ECO:0007669"/>
    <property type="project" value="InterPro"/>
</dbReference>
<name>A0A835HYU8_9MAGN</name>
<evidence type="ECO:0000313" key="3">
    <source>
        <dbReference type="Proteomes" id="UP000631114"/>
    </source>
</evidence>
<organism evidence="2 3">
    <name type="scientific">Coptis chinensis</name>
    <dbReference type="NCBI Taxonomy" id="261450"/>
    <lineage>
        <taxon>Eukaryota</taxon>
        <taxon>Viridiplantae</taxon>
        <taxon>Streptophyta</taxon>
        <taxon>Embryophyta</taxon>
        <taxon>Tracheophyta</taxon>
        <taxon>Spermatophyta</taxon>
        <taxon>Magnoliopsida</taxon>
        <taxon>Ranunculales</taxon>
        <taxon>Ranunculaceae</taxon>
        <taxon>Coptidoideae</taxon>
        <taxon>Coptis</taxon>
    </lineage>
</organism>
<dbReference type="EMBL" id="JADFTS010000005">
    <property type="protein sequence ID" value="KAF9606888.1"/>
    <property type="molecule type" value="Genomic_DNA"/>
</dbReference>
<dbReference type="GO" id="GO:0003723">
    <property type="term" value="F:RNA binding"/>
    <property type="evidence" value="ECO:0007669"/>
    <property type="project" value="TreeGrafter"/>
</dbReference>
<gene>
    <name evidence="2" type="ORF">IFM89_029487</name>
</gene>
<reference evidence="2 3" key="1">
    <citation type="submission" date="2020-10" db="EMBL/GenBank/DDBJ databases">
        <title>The Coptis chinensis genome and diversification of protoberbering-type alkaloids.</title>
        <authorList>
            <person name="Wang B."/>
            <person name="Shu S."/>
            <person name="Song C."/>
            <person name="Liu Y."/>
        </authorList>
    </citation>
    <scope>NUCLEOTIDE SEQUENCE [LARGE SCALE GENOMIC DNA]</scope>
    <source>
        <strain evidence="2">HL-2020</strain>
        <tissue evidence="2">Leaf</tissue>
    </source>
</reference>
<dbReference type="PANTHER" id="PTHR12202">
    <property type="entry name" value="ESF1 HOMOLOG"/>
    <property type="match status" value="1"/>
</dbReference>
<comment type="caution">
    <text evidence="2">The sequence shown here is derived from an EMBL/GenBank/DDBJ whole genome shotgun (WGS) entry which is preliminary data.</text>
</comment>
<proteinExistence type="predicted"/>
<dbReference type="OrthoDB" id="1731670at2759"/>
<accession>A0A835HYU8</accession>
<dbReference type="InterPro" id="IPR056750">
    <property type="entry name" value="RRM_ESF1"/>
</dbReference>
<feature type="domain" description="ESF1 RRM" evidence="1">
    <location>
        <begin position="86"/>
        <end position="139"/>
    </location>
</feature>
<dbReference type="AlphaFoldDB" id="A0A835HYU8"/>
<dbReference type="Proteomes" id="UP000631114">
    <property type="component" value="Unassembled WGS sequence"/>
</dbReference>
<protein>
    <recommendedName>
        <fullName evidence="1">ESF1 RRM domain-containing protein</fullName>
    </recommendedName>
</protein>
<sequence>MMSEGEKSSSEEIVNSVEEAAFQGTRRLAVVNMGPKPESSSFLYELLGKFVHEEGGQILSISVYPPDVDSDDEEETNNKDGEDYEGYYAVVECDSVATARDIYASFDGMDYGRPSGHCVDLQFIPDDMEFEYPPFDVTTKEIERKRHQKKSNLQSRTLPNVGKWTYQEVGEFKFSLLVCLN</sequence>